<dbReference type="SUPFAM" id="SSF54593">
    <property type="entry name" value="Glyoxalase/Bleomycin resistance protein/Dihydroxybiphenyl dioxygenase"/>
    <property type="match status" value="1"/>
</dbReference>
<organism evidence="3 4">
    <name type="scientific">Amycolatopsis jiangsuensis</name>
    <dbReference type="NCBI Taxonomy" id="1181879"/>
    <lineage>
        <taxon>Bacteria</taxon>
        <taxon>Bacillati</taxon>
        <taxon>Actinomycetota</taxon>
        <taxon>Actinomycetes</taxon>
        <taxon>Pseudonocardiales</taxon>
        <taxon>Pseudonocardiaceae</taxon>
        <taxon>Amycolatopsis</taxon>
    </lineage>
</organism>
<keyword evidence="4" id="KW-1185">Reference proteome</keyword>
<feature type="region of interest" description="Disordered" evidence="1">
    <location>
        <begin position="116"/>
        <end position="147"/>
    </location>
</feature>
<dbReference type="GO" id="GO:0016829">
    <property type="term" value="F:lyase activity"/>
    <property type="evidence" value="ECO:0007669"/>
    <property type="project" value="UniProtKB-KW"/>
</dbReference>
<feature type="domain" description="Glyoxalase-like" evidence="2">
    <location>
        <begin position="8"/>
        <end position="115"/>
    </location>
</feature>
<dbReference type="PANTHER" id="PTHR35908:SF1">
    <property type="entry name" value="CONSERVED PROTEIN"/>
    <property type="match status" value="1"/>
</dbReference>
<gene>
    <name evidence="3" type="ORF">BJY18_002960</name>
</gene>
<dbReference type="AlphaFoldDB" id="A0A840IVL8"/>
<reference evidence="3 4" key="1">
    <citation type="submission" date="2020-08" db="EMBL/GenBank/DDBJ databases">
        <title>Sequencing the genomes of 1000 actinobacteria strains.</title>
        <authorList>
            <person name="Klenk H.-P."/>
        </authorList>
    </citation>
    <scope>NUCLEOTIDE SEQUENCE [LARGE SCALE GENOMIC DNA]</scope>
    <source>
        <strain evidence="3 4">DSM 45859</strain>
    </source>
</reference>
<accession>A0A840IVL8</accession>
<dbReference type="Proteomes" id="UP000581769">
    <property type="component" value="Unassembled WGS sequence"/>
</dbReference>
<dbReference type="InterPro" id="IPR041581">
    <property type="entry name" value="Glyoxalase_6"/>
</dbReference>
<comment type="caution">
    <text evidence="3">The sequence shown here is derived from an EMBL/GenBank/DDBJ whole genome shotgun (WGS) entry which is preliminary data.</text>
</comment>
<dbReference type="RefSeq" id="WP_184780500.1">
    <property type="nucleotide sequence ID" value="NZ_JACHMG010000001.1"/>
</dbReference>
<dbReference type="Gene3D" id="3.10.180.10">
    <property type="entry name" value="2,3-Dihydroxybiphenyl 1,2-Dioxygenase, domain 1"/>
    <property type="match status" value="1"/>
</dbReference>
<evidence type="ECO:0000259" key="2">
    <source>
        <dbReference type="Pfam" id="PF18029"/>
    </source>
</evidence>
<evidence type="ECO:0000256" key="1">
    <source>
        <dbReference type="SAM" id="MobiDB-lite"/>
    </source>
</evidence>
<sequence length="147" mass="16012">MTAVVDKITVDCADPWQLAQFWAAVTGHPVTDEDEPGDDEVGIVLESGIMLLFVAVPEPKAGKNRLHVCLRPDIPRDEEVQRLLTLGATLYDDHRSPDGPGWAVLRDPEGNEFCVERSAAEKKATENKTAEKSASEEKATEKSAAEA</sequence>
<dbReference type="InterPro" id="IPR029068">
    <property type="entry name" value="Glyas_Bleomycin-R_OHBP_Dase"/>
</dbReference>
<keyword evidence="3" id="KW-0456">Lyase</keyword>
<evidence type="ECO:0000313" key="3">
    <source>
        <dbReference type="EMBL" id="MBB4685475.1"/>
    </source>
</evidence>
<protein>
    <submittedName>
        <fullName evidence="3">Putative enzyme related to lactoylglutathione lyase</fullName>
    </submittedName>
</protein>
<dbReference type="EMBL" id="JACHMG010000001">
    <property type="protein sequence ID" value="MBB4685475.1"/>
    <property type="molecule type" value="Genomic_DNA"/>
</dbReference>
<dbReference type="CDD" id="cd06587">
    <property type="entry name" value="VOC"/>
    <property type="match status" value="1"/>
</dbReference>
<evidence type="ECO:0000313" key="4">
    <source>
        <dbReference type="Proteomes" id="UP000581769"/>
    </source>
</evidence>
<dbReference type="PANTHER" id="PTHR35908">
    <property type="entry name" value="HYPOTHETICAL FUSION PROTEIN"/>
    <property type="match status" value="1"/>
</dbReference>
<proteinExistence type="predicted"/>
<dbReference type="Pfam" id="PF18029">
    <property type="entry name" value="Glyoxalase_6"/>
    <property type="match status" value="1"/>
</dbReference>
<name>A0A840IVL8_9PSEU</name>